<dbReference type="Gene3D" id="3.90.1200.10">
    <property type="match status" value="1"/>
</dbReference>
<organism evidence="1 2">
    <name type="scientific">Vibrio xiamenensis</name>
    <dbReference type="NCBI Taxonomy" id="861298"/>
    <lineage>
        <taxon>Bacteria</taxon>
        <taxon>Pseudomonadati</taxon>
        <taxon>Pseudomonadota</taxon>
        <taxon>Gammaproteobacteria</taxon>
        <taxon>Vibrionales</taxon>
        <taxon>Vibrionaceae</taxon>
        <taxon>Vibrio</taxon>
    </lineage>
</organism>
<gene>
    <name evidence="1" type="ORF">SAMN04488136_14916</name>
</gene>
<dbReference type="GO" id="GO:0004305">
    <property type="term" value="F:ethanolamine kinase activity"/>
    <property type="evidence" value="ECO:0007669"/>
    <property type="project" value="TreeGrafter"/>
</dbReference>
<dbReference type="Gene3D" id="3.30.200.20">
    <property type="entry name" value="Phosphorylase Kinase, domain 1"/>
    <property type="match status" value="1"/>
</dbReference>
<keyword evidence="2" id="KW-1185">Reference proteome</keyword>
<dbReference type="GO" id="GO:0006646">
    <property type="term" value="P:phosphatidylethanolamine biosynthetic process"/>
    <property type="evidence" value="ECO:0007669"/>
    <property type="project" value="TreeGrafter"/>
</dbReference>
<accession>A0A1G8HDA3</accession>
<dbReference type="RefSeq" id="WP_093279403.1">
    <property type="nucleotide sequence ID" value="NZ_FNDD01000049.1"/>
</dbReference>
<dbReference type="PANTHER" id="PTHR22603:SF66">
    <property type="entry name" value="ETHANOLAMINE KINASE"/>
    <property type="match status" value="1"/>
</dbReference>
<evidence type="ECO:0000313" key="2">
    <source>
        <dbReference type="Proteomes" id="UP000198854"/>
    </source>
</evidence>
<dbReference type="AlphaFoldDB" id="A0A1G8HDA3"/>
<sequence length="302" mass="34435">MMNDIQTVIHDIPNFAGRDLMVKRINGGITNVNWCVSDTNSGEKFFVKLHGEGTENYINRSTALKAATIAAGKGIGPGVLFYDQKLGVEVHEFLDTYRSCDILDVQEPNIRSNIMLAYYSLHQDLILEETNTGFQQLETLVNQARKVCPELPRDIELLLLQCRKAQAAIEASGMDLRGCYNDSYITNYMRNDDGAIKIIDWEYAANNDPYWDVGMFCIESFFDDLSNIEGIIEMYNGKVSPDLIARTYLYIGVALVRWGLWALSQQYVTSMSFDYGKYSQILLLRARKQILSKNWEWALIQV</sequence>
<protein>
    <submittedName>
        <fullName evidence="1">Thiamine kinase</fullName>
    </submittedName>
</protein>
<proteinExistence type="predicted"/>
<dbReference type="OrthoDB" id="179763at2"/>
<dbReference type="EMBL" id="FNDD01000049">
    <property type="protein sequence ID" value="SDI04623.1"/>
    <property type="molecule type" value="Genomic_DNA"/>
</dbReference>
<dbReference type="PANTHER" id="PTHR22603">
    <property type="entry name" value="CHOLINE/ETHANOALAMINE KINASE"/>
    <property type="match status" value="1"/>
</dbReference>
<dbReference type="Proteomes" id="UP000198854">
    <property type="component" value="Unassembled WGS sequence"/>
</dbReference>
<evidence type="ECO:0000313" key="1">
    <source>
        <dbReference type="EMBL" id="SDI04623.1"/>
    </source>
</evidence>
<keyword evidence="1" id="KW-0418">Kinase</keyword>
<dbReference type="InterPro" id="IPR011009">
    <property type="entry name" value="Kinase-like_dom_sf"/>
</dbReference>
<dbReference type="STRING" id="861298.SAMN04488136_14916"/>
<dbReference type="Pfam" id="PF01633">
    <property type="entry name" value="Choline_kinase"/>
    <property type="match status" value="1"/>
</dbReference>
<keyword evidence="1" id="KW-0808">Transferase</keyword>
<name>A0A1G8HDA3_9VIBR</name>
<reference evidence="2" key="1">
    <citation type="submission" date="2016-10" db="EMBL/GenBank/DDBJ databases">
        <authorList>
            <person name="Varghese N."/>
            <person name="Submissions S."/>
        </authorList>
    </citation>
    <scope>NUCLEOTIDE SEQUENCE [LARGE SCALE GENOMIC DNA]</scope>
    <source>
        <strain evidence="2">CGMCC 1.10228</strain>
    </source>
</reference>
<dbReference type="SUPFAM" id="SSF56112">
    <property type="entry name" value="Protein kinase-like (PK-like)"/>
    <property type="match status" value="1"/>
</dbReference>
<dbReference type="GO" id="GO:0005737">
    <property type="term" value="C:cytoplasm"/>
    <property type="evidence" value="ECO:0007669"/>
    <property type="project" value="TreeGrafter"/>
</dbReference>
<dbReference type="CDD" id="cd05151">
    <property type="entry name" value="ChoK-like"/>
    <property type="match status" value="1"/>
</dbReference>